<gene>
    <name evidence="5" type="ORF">DWY99_12285</name>
</gene>
<dbReference type="InterPro" id="IPR016181">
    <property type="entry name" value="Acyl_CoA_acyltransferase"/>
</dbReference>
<evidence type="ECO:0000313" key="5">
    <source>
        <dbReference type="EMBL" id="RGQ35698.1"/>
    </source>
</evidence>
<keyword evidence="2" id="KW-0012">Acyltransferase</keyword>
<dbReference type="AlphaFoldDB" id="A0A412AUZ0"/>
<dbReference type="InterPro" id="IPR000182">
    <property type="entry name" value="GNAT_dom"/>
</dbReference>
<dbReference type="Proteomes" id="UP000284751">
    <property type="component" value="Unassembled WGS sequence"/>
</dbReference>
<evidence type="ECO:0000256" key="2">
    <source>
        <dbReference type="ARBA" id="ARBA00023315"/>
    </source>
</evidence>
<dbReference type="Gene3D" id="3.40.630.30">
    <property type="match status" value="1"/>
</dbReference>
<dbReference type="GO" id="GO:0016747">
    <property type="term" value="F:acyltransferase activity, transferring groups other than amino-acyl groups"/>
    <property type="evidence" value="ECO:0007669"/>
    <property type="project" value="InterPro"/>
</dbReference>
<name>A0A412AUZ0_9FIRM</name>
<evidence type="ECO:0000259" key="4">
    <source>
        <dbReference type="PROSITE" id="PS51186"/>
    </source>
</evidence>
<reference evidence="5 6" key="1">
    <citation type="submission" date="2018-08" db="EMBL/GenBank/DDBJ databases">
        <title>A genome reference for cultivated species of the human gut microbiota.</title>
        <authorList>
            <person name="Zou Y."/>
            <person name="Xue W."/>
            <person name="Luo G."/>
        </authorList>
    </citation>
    <scope>NUCLEOTIDE SEQUENCE [LARGE SCALE GENOMIC DNA]</scope>
    <source>
        <strain evidence="5 6">AF28-26</strain>
    </source>
</reference>
<comment type="similarity">
    <text evidence="3">Belongs to the acetyltransferase family. RimJ subfamily.</text>
</comment>
<feature type="domain" description="N-acetyltransferase" evidence="4">
    <location>
        <begin position="9"/>
        <end position="171"/>
    </location>
</feature>
<dbReference type="Pfam" id="PF13302">
    <property type="entry name" value="Acetyltransf_3"/>
    <property type="match status" value="1"/>
</dbReference>
<dbReference type="EMBL" id="QRTC01000062">
    <property type="protein sequence ID" value="RGQ35698.1"/>
    <property type="molecule type" value="Genomic_DNA"/>
</dbReference>
<evidence type="ECO:0000256" key="3">
    <source>
        <dbReference type="ARBA" id="ARBA00038502"/>
    </source>
</evidence>
<dbReference type="InterPro" id="IPR051531">
    <property type="entry name" value="N-acetyltransferase"/>
</dbReference>
<dbReference type="PANTHER" id="PTHR43792:SF8">
    <property type="entry name" value="[RIBOSOMAL PROTEIN US5]-ALANINE N-ACETYLTRANSFERASE"/>
    <property type="match status" value="1"/>
</dbReference>
<evidence type="ECO:0000313" key="6">
    <source>
        <dbReference type="Proteomes" id="UP000284751"/>
    </source>
</evidence>
<keyword evidence="1 5" id="KW-0808">Transferase</keyword>
<dbReference type="PROSITE" id="PS51186">
    <property type="entry name" value="GNAT"/>
    <property type="match status" value="1"/>
</dbReference>
<accession>A0A412AUZ0</accession>
<dbReference type="SUPFAM" id="SSF55729">
    <property type="entry name" value="Acyl-CoA N-acyltransferases (Nat)"/>
    <property type="match status" value="1"/>
</dbReference>
<sequence>MNQIETARILIRPYRSSDADSVWQVLRRKEIYDTTYAIPRNYPRERVDWWIQFVESARKNRTSYEFGMFDKHTGAYLGNCGVINVQPALRSGAISYFVNPDCWNLGYATEACSAMLAFAFNELGLCRVSGRCMAKNGASRKVMEKLGFLYEGTGRRELLKDGVFYDVDHLAILKEEWAGYLGF</sequence>
<comment type="caution">
    <text evidence="5">The sequence shown here is derived from an EMBL/GenBank/DDBJ whole genome shotgun (WGS) entry which is preliminary data.</text>
</comment>
<organism evidence="5 6">
    <name type="scientific">[Clostridium] leptum</name>
    <dbReference type="NCBI Taxonomy" id="1535"/>
    <lineage>
        <taxon>Bacteria</taxon>
        <taxon>Bacillati</taxon>
        <taxon>Bacillota</taxon>
        <taxon>Clostridia</taxon>
        <taxon>Eubacteriales</taxon>
        <taxon>Oscillospiraceae</taxon>
        <taxon>Oscillospiraceae incertae sedis</taxon>
    </lineage>
</organism>
<evidence type="ECO:0000256" key="1">
    <source>
        <dbReference type="ARBA" id="ARBA00022679"/>
    </source>
</evidence>
<proteinExistence type="inferred from homology"/>
<dbReference type="PANTHER" id="PTHR43792">
    <property type="entry name" value="GNAT FAMILY, PUTATIVE (AFU_ORTHOLOGUE AFUA_3G00765)-RELATED-RELATED"/>
    <property type="match status" value="1"/>
</dbReference>
<protein>
    <submittedName>
        <fullName evidence="5">N-acetyltransferase</fullName>
    </submittedName>
</protein>